<dbReference type="GO" id="GO:0004523">
    <property type="term" value="F:RNA-DNA hybrid ribonuclease activity"/>
    <property type="evidence" value="ECO:0007669"/>
    <property type="project" value="UniProtKB-UniRule"/>
</dbReference>
<dbReference type="InterPro" id="IPR002156">
    <property type="entry name" value="RNaseH_domain"/>
</dbReference>
<dbReference type="EC" id="3.1.26.4" evidence="9"/>
<name>T1J8V2_STRMM</name>
<dbReference type="InterPro" id="IPR012337">
    <property type="entry name" value="RNaseH-like_sf"/>
</dbReference>
<dbReference type="EMBL" id="JH431967">
    <property type="status" value="NOT_ANNOTATED_CDS"/>
    <property type="molecule type" value="Genomic_DNA"/>
</dbReference>
<feature type="domain" description="RNase H type-1" evidence="11">
    <location>
        <begin position="164"/>
        <end position="310"/>
    </location>
</feature>
<dbReference type="Proteomes" id="UP000014500">
    <property type="component" value="Unassembled WGS sequence"/>
</dbReference>
<keyword evidence="6 9" id="KW-0255">Endonuclease</keyword>
<proteinExistence type="inferred from homology"/>
<evidence type="ECO:0000256" key="9">
    <source>
        <dbReference type="PIRNR" id="PIRNR036852"/>
    </source>
</evidence>
<dbReference type="STRING" id="126957.T1J8V2"/>
<dbReference type="Gene3D" id="3.30.420.10">
    <property type="entry name" value="Ribonuclease H-like superfamily/Ribonuclease H"/>
    <property type="match status" value="1"/>
</dbReference>
<dbReference type="GO" id="GO:0043137">
    <property type="term" value="P:DNA replication, removal of RNA primer"/>
    <property type="evidence" value="ECO:0007669"/>
    <property type="project" value="TreeGrafter"/>
</dbReference>
<dbReference type="OMA" id="NSMTNWI"/>
<dbReference type="HOGENOM" id="CLU_030894_0_2_1"/>
<keyword evidence="5 9" id="KW-0479">Metal-binding</keyword>
<evidence type="ECO:0000256" key="3">
    <source>
        <dbReference type="ARBA" id="ARBA00005300"/>
    </source>
</evidence>
<evidence type="ECO:0000313" key="13">
    <source>
        <dbReference type="Proteomes" id="UP000014500"/>
    </source>
</evidence>
<evidence type="ECO:0000256" key="1">
    <source>
        <dbReference type="ARBA" id="ARBA00000077"/>
    </source>
</evidence>
<dbReference type="Pfam" id="PF00075">
    <property type="entry name" value="RNase_H"/>
    <property type="match status" value="1"/>
</dbReference>
<dbReference type="Gene3D" id="3.40.970.10">
    <property type="entry name" value="Ribonuclease H1, N-terminal domain"/>
    <property type="match status" value="1"/>
</dbReference>
<dbReference type="GO" id="GO:0000287">
    <property type="term" value="F:magnesium ion binding"/>
    <property type="evidence" value="ECO:0007669"/>
    <property type="project" value="UniProtKB-UniRule"/>
</dbReference>
<evidence type="ECO:0000256" key="10">
    <source>
        <dbReference type="SAM" id="MobiDB-lite"/>
    </source>
</evidence>
<dbReference type="AlphaFoldDB" id="T1J8V2"/>
<dbReference type="GO" id="GO:0003676">
    <property type="term" value="F:nucleic acid binding"/>
    <property type="evidence" value="ECO:0007669"/>
    <property type="project" value="UniProtKB-UniRule"/>
</dbReference>
<dbReference type="FunFam" id="3.40.970.10:FF:000001">
    <property type="entry name" value="Ribonuclease H1"/>
    <property type="match status" value="1"/>
</dbReference>
<evidence type="ECO:0000256" key="4">
    <source>
        <dbReference type="ARBA" id="ARBA00022722"/>
    </source>
</evidence>
<dbReference type="InterPro" id="IPR036397">
    <property type="entry name" value="RNaseH_sf"/>
</dbReference>
<keyword evidence="7 9" id="KW-0378">Hydrolase</keyword>
<keyword evidence="13" id="KW-1185">Reference proteome</keyword>
<feature type="compositionally biased region" description="Basic residues" evidence="10">
    <location>
        <begin position="143"/>
        <end position="156"/>
    </location>
</feature>
<dbReference type="InterPro" id="IPR011320">
    <property type="entry name" value="RNase_H1_N"/>
</dbReference>
<comment type="catalytic activity">
    <reaction evidence="1 9">
        <text>Endonucleolytic cleavage to 5'-phosphomonoester.</text>
        <dbReference type="EC" id="3.1.26.4"/>
    </reaction>
</comment>
<protein>
    <recommendedName>
        <fullName evidence="9">Ribonuclease H1</fullName>
        <shortName evidence="9">RNase H1</shortName>
        <ecNumber evidence="9">3.1.26.4</ecNumber>
    </recommendedName>
</protein>
<dbReference type="CDD" id="cd09280">
    <property type="entry name" value="RNase_HI_eukaryote_like"/>
    <property type="match status" value="1"/>
</dbReference>
<dbReference type="FunFam" id="3.30.420.10:FF:000115">
    <property type="entry name" value="Ribonuclease H"/>
    <property type="match status" value="1"/>
</dbReference>
<keyword evidence="8 9" id="KW-0460">Magnesium</keyword>
<dbReference type="eggNOG" id="KOG3752">
    <property type="taxonomic scope" value="Eukaryota"/>
</dbReference>
<dbReference type="InterPro" id="IPR009027">
    <property type="entry name" value="Ribosomal_bL9/RNase_H1_N"/>
</dbReference>
<dbReference type="SUPFAM" id="SSF53098">
    <property type="entry name" value="Ribonuclease H-like"/>
    <property type="match status" value="1"/>
</dbReference>
<evidence type="ECO:0000256" key="8">
    <source>
        <dbReference type="ARBA" id="ARBA00022842"/>
    </source>
</evidence>
<dbReference type="PANTHER" id="PTHR10642:SF26">
    <property type="entry name" value="RIBONUCLEASE H1"/>
    <property type="match status" value="1"/>
</dbReference>
<dbReference type="PANTHER" id="PTHR10642">
    <property type="entry name" value="RIBONUCLEASE H1"/>
    <property type="match status" value="1"/>
</dbReference>
<evidence type="ECO:0000256" key="6">
    <source>
        <dbReference type="ARBA" id="ARBA00022759"/>
    </source>
</evidence>
<evidence type="ECO:0000256" key="7">
    <source>
        <dbReference type="ARBA" id="ARBA00022801"/>
    </source>
</evidence>
<evidence type="ECO:0000313" key="12">
    <source>
        <dbReference type="EnsemblMetazoa" id="SMAR010142-PA"/>
    </source>
</evidence>
<keyword evidence="4 9" id="KW-0540">Nuclease</keyword>
<dbReference type="PROSITE" id="PS50879">
    <property type="entry name" value="RNASE_H_1"/>
    <property type="match status" value="1"/>
</dbReference>
<comment type="function">
    <text evidence="9">Endonuclease that specifically degrades the RNA of RNA-DNA hybrids.</text>
</comment>
<dbReference type="InterPro" id="IPR017067">
    <property type="entry name" value="RNase_H1_euk"/>
</dbReference>
<feature type="region of interest" description="Disordered" evidence="10">
    <location>
        <begin position="131"/>
        <end position="162"/>
    </location>
</feature>
<dbReference type="Pfam" id="PF01693">
    <property type="entry name" value="Cauli_VI"/>
    <property type="match status" value="1"/>
</dbReference>
<dbReference type="PhylomeDB" id="T1J8V2"/>
<dbReference type="EnsemblMetazoa" id="SMAR010142-RA">
    <property type="protein sequence ID" value="SMAR010142-PA"/>
    <property type="gene ID" value="SMAR010142"/>
</dbReference>
<evidence type="ECO:0000259" key="11">
    <source>
        <dbReference type="PROSITE" id="PS50879"/>
    </source>
</evidence>
<reference evidence="13" key="1">
    <citation type="submission" date="2011-05" db="EMBL/GenBank/DDBJ databases">
        <authorList>
            <person name="Richards S.R."/>
            <person name="Qu J."/>
            <person name="Jiang H."/>
            <person name="Jhangiani S.N."/>
            <person name="Agravi P."/>
            <person name="Goodspeed R."/>
            <person name="Gross S."/>
            <person name="Mandapat C."/>
            <person name="Jackson L."/>
            <person name="Mathew T."/>
            <person name="Pu L."/>
            <person name="Thornton R."/>
            <person name="Saada N."/>
            <person name="Wilczek-Boney K.B."/>
            <person name="Lee S."/>
            <person name="Kovar C."/>
            <person name="Wu Y."/>
            <person name="Scherer S.E."/>
            <person name="Worley K.C."/>
            <person name="Muzny D.M."/>
            <person name="Gibbs R."/>
        </authorList>
    </citation>
    <scope>NUCLEOTIDE SEQUENCE</scope>
    <source>
        <strain evidence="13">Brora</strain>
    </source>
</reference>
<dbReference type="InterPro" id="IPR037056">
    <property type="entry name" value="RNase_H1_N_sf"/>
</dbReference>
<organism evidence="12 13">
    <name type="scientific">Strigamia maritima</name>
    <name type="common">European centipede</name>
    <name type="synonym">Geophilus maritimus</name>
    <dbReference type="NCBI Taxonomy" id="126957"/>
    <lineage>
        <taxon>Eukaryota</taxon>
        <taxon>Metazoa</taxon>
        <taxon>Ecdysozoa</taxon>
        <taxon>Arthropoda</taxon>
        <taxon>Myriapoda</taxon>
        <taxon>Chilopoda</taxon>
        <taxon>Pleurostigmophora</taxon>
        <taxon>Geophilomorpha</taxon>
        <taxon>Linotaeniidae</taxon>
        <taxon>Strigamia</taxon>
    </lineage>
</organism>
<sequence>MAPTITSYWRLFHTFRQLERLRRNIYTNSSSKQKFYFGILEAFRNIMGRSGGGFYAVAKGRKIGIYHTWDECKSQTEGYPGCKFKKFACKADATDFINEFQADLKPETQSIEYIPLGIPKLTPKIPNPEIFAEKSINPSSSPKKPRKVNPSKRQRLKLPSTTTNPSCISIYTDGACEANGSTGAKGGIGVYWGPNHRLNVSEPLGGRQTNNRAEIHAAIRAIKQAKSEGLKEINLHTDSQFLIKSITGWINKWKRNNWQLASGGPVKNKDDFEELDESLNGIKVHWIHVKGHSGIAGNEAADELARNAVPK</sequence>
<dbReference type="PIRSF" id="PIRSF036852">
    <property type="entry name" value="Ribonuclease_H1_euk"/>
    <property type="match status" value="1"/>
</dbReference>
<accession>T1J8V2</accession>
<reference evidence="12" key="2">
    <citation type="submission" date="2015-02" db="UniProtKB">
        <authorList>
            <consortium name="EnsemblMetazoa"/>
        </authorList>
    </citation>
    <scope>IDENTIFICATION</scope>
</reference>
<dbReference type="InterPro" id="IPR050092">
    <property type="entry name" value="RNase_H"/>
</dbReference>
<comment type="cofactor">
    <cofactor evidence="2 9">
        <name>Mg(2+)</name>
        <dbReference type="ChEBI" id="CHEBI:18420"/>
    </cofactor>
</comment>
<evidence type="ECO:0000256" key="2">
    <source>
        <dbReference type="ARBA" id="ARBA00001946"/>
    </source>
</evidence>
<evidence type="ECO:0000256" key="5">
    <source>
        <dbReference type="ARBA" id="ARBA00022723"/>
    </source>
</evidence>
<comment type="similarity">
    <text evidence="3 9">Belongs to the RNase H family.</text>
</comment>
<dbReference type="SUPFAM" id="SSF55658">
    <property type="entry name" value="L9 N-domain-like"/>
    <property type="match status" value="1"/>
</dbReference>